<evidence type="ECO:0000313" key="2">
    <source>
        <dbReference type="EMBL" id="MFC4610692.1"/>
    </source>
</evidence>
<dbReference type="EMBL" id="JBHSFE010000019">
    <property type="protein sequence ID" value="MFC4610692.1"/>
    <property type="molecule type" value="Genomic_DNA"/>
</dbReference>
<dbReference type="NCBIfam" id="TIGR04186">
    <property type="entry name" value="GRASP_targ"/>
    <property type="match status" value="1"/>
</dbReference>
<dbReference type="InterPro" id="IPR025843">
    <property type="entry name" value="Actino_peptide"/>
</dbReference>
<dbReference type="Pfam" id="PF14408">
    <property type="entry name" value="Actino_peptide"/>
    <property type="match status" value="1"/>
</dbReference>
<sequence>MTTTSKAPWGLTRMRPFPVAAVLPGAAIVLDSDTQMGEWIGKDGNGIATMDKHKRSETSSETSTRTSSDGNADQGSDQSGDSD</sequence>
<gene>
    <name evidence="2" type="primary">tgmA</name>
    <name evidence="2" type="ORF">ACFO9E_23275</name>
</gene>
<accession>A0ABV9G9E2</accession>
<dbReference type="Proteomes" id="UP001595993">
    <property type="component" value="Unassembled WGS sequence"/>
</dbReference>
<feature type="compositionally biased region" description="Low complexity" evidence="1">
    <location>
        <begin position="59"/>
        <end position="83"/>
    </location>
</feature>
<keyword evidence="3" id="KW-1185">Reference proteome</keyword>
<name>A0ABV9G9E2_9ACTN</name>
<evidence type="ECO:0000256" key="1">
    <source>
        <dbReference type="SAM" id="MobiDB-lite"/>
    </source>
</evidence>
<dbReference type="InterPro" id="IPR026496">
    <property type="entry name" value="GRASP_targ"/>
</dbReference>
<protein>
    <submittedName>
        <fullName evidence="2">ATP-grasp-modified RiPP</fullName>
    </submittedName>
</protein>
<evidence type="ECO:0000313" key="3">
    <source>
        <dbReference type="Proteomes" id="UP001595993"/>
    </source>
</evidence>
<feature type="region of interest" description="Disordered" evidence="1">
    <location>
        <begin position="39"/>
        <end position="83"/>
    </location>
</feature>
<proteinExistence type="predicted"/>
<dbReference type="RefSeq" id="WP_381199001.1">
    <property type="nucleotide sequence ID" value="NZ_JBHSFE010000019.1"/>
</dbReference>
<comment type="caution">
    <text evidence="2">The sequence shown here is derived from an EMBL/GenBank/DDBJ whole genome shotgun (WGS) entry which is preliminary data.</text>
</comment>
<reference evidence="3" key="1">
    <citation type="journal article" date="2019" name="Int. J. Syst. Evol. Microbiol.">
        <title>The Global Catalogue of Microorganisms (GCM) 10K type strain sequencing project: providing services to taxonomists for standard genome sequencing and annotation.</title>
        <authorList>
            <consortium name="The Broad Institute Genomics Platform"/>
            <consortium name="The Broad Institute Genome Sequencing Center for Infectious Disease"/>
            <person name="Wu L."/>
            <person name="Ma J."/>
        </authorList>
    </citation>
    <scope>NUCLEOTIDE SEQUENCE [LARGE SCALE GENOMIC DNA]</scope>
    <source>
        <strain evidence="3">CGMCC 4.7139</strain>
    </source>
</reference>
<organism evidence="2 3">
    <name type="scientific">Streptomyces maoxianensis</name>
    <dbReference type="NCBI Taxonomy" id="1459942"/>
    <lineage>
        <taxon>Bacteria</taxon>
        <taxon>Bacillati</taxon>
        <taxon>Actinomycetota</taxon>
        <taxon>Actinomycetes</taxon>
        <taxon>Kitasatosporales</taxon>
        <taxon>Streptomycetaceae</taxon>
        <taxon>Streptomyces</taxon>
    </lineage>
</organism>